<feature type="transmembrane region" description="Helical" evidence="6">
    <location>
        <begin position="46"/>
        <end position="67"/>
    </location>
</feature>
<dbReference type="EMBL" id="JBBNAG010000007">
    <property type="protein sequence ID" value="KAK9119601.1"/>
    <property type="molecule type" value="Genomic_DNA"/>
</dbReference>
<keyword evidence="4 6" id="KW-1133">Transmembrane helix</keyword>
<dbReference type="Proteomes" id="UP001419268">
    <property type="component" value="Unassembled WGS sequence"/>
</dbReference>
<evidence type="ECO:0000313" key="8">
    <source>
        <dbReference type="Proteomes" id="UP001419268"/>
    </source>
</evidence>
<dbReference type="AlphaFoldDB" id="A0AAP0IQ09"/>
<reference evidence="7 8" key="1">
    <citation type="submission" date="2024-01" db="EMBL/GenBank/DDBJ databases">
        <title>Genome assemblies of Stephania.</title>
        <authorList>
            <person name="Yang L."/>
        </authorList>
    </citation>
    <scope>NUCLEOTIDE SEQUENCE [LARGE SCALE GENOMIC DNA]</scope>
    <source>
        <strain evidence="7">JXDWG</strain>
        <tissue evidence="7">Leaf</tissue>
    </source>
</reference>
<protein>
    <submittedName>
        <fullName evidence="7">Uncharacterized protein</fullName>
    </submittedName>
</protein>
<evidence type="ECO:0000256" key="4">
    <source>
        <dbReference type="ARBA" id="ARBA00022989"/>
    </source>
</evidence>
<accession>A0AAP0IQ09</accession>
<dbReference type="Pfam" id="PF04819">
    <property type="entry name" value="DUF716"/>
    <property type="match status" value="1"/>
</dbReference>
<comment type="similarity">
    <text evidence="2">Belongs to the TMEM45 family.</text>
</comment>
<feature type="transmembrane region" description="Helical" evidence="6">
    <location>
        <begin position="139"/>
        <end position="156"/>
    </location>
</feature>
<proteinExistence type="inferred from homology"/>
<organism evidence="7 8">
    <name type="scientific">Stephania cephalantha</name>
    <dbReference type="NCBI Taxonomy" id="152367"/>
    <lineage>
        <taxon>Eukaryota</taxon>
        <taxon>Viridiplantae</taxon>
        <taxon>Streptophyta</taxon>
        <taxon>Embryophyta</taxon>
        <taxon>Tracheophyta</taxon>
        <taxon>Spermatophyta</taxon>
        <taxon>Magnoliopsida</taxon>
        <taxon>Ranunculales</taxon>
        <taxon>Menispermaceae</taxon>
        <taxon>Menispermoideae</taxon>
        <taxon>Cissampelideae</taxon>
        <taxon>Stephania</taxon>
    </lineage>
</organism>
<feature type="transmembrane region" description="Helical" evidence="6">
    <location>
        <begin position="7"/>
        <end position="26"/>
    </location>
</feature>
<comment type="caution">
    <text evidence="7">The sequence shown here is derived from an EMBL/GenBank/DDBJ whole genome shotgun (WGS) entry which is preliminary data.</text>
</comment>
<dbReference type="PANTHER" id="PTHR46285">
    <property type="entry name" value="PROTEINASE INHIBITOR I4, SERPIN (DUF716)-RELATED"/>
    <property type="match status" value="1"/>
</dbReference>
<dbReference type="InterPro" id="IPR006904">
    <property type="entry name" value="DUF716"/>
</dbReference>
<evidence type="ECO:0000256" key="1">
    <source>
        <dbReference type="ARBA" id="ARBA00004141"/>
    </source>
</evidence>
<evidence type="ECO:0000256" key="3">
    <source>
        <dbReference type="ARBA" id="ARBA00022692"/>
    </source>
</evidence>
<keyword evidence="3 6" id="KW-0812">Transmembrane</keyword>
<evidence type="ECO:0000256" key="6">
    <source>
        <dbReference type="SAM" id="Phobius"/>
    </source>
</evidence>
<sequence>MGLYGYCLAGSALIAIGIYESLVSSITHLTIHTKTPPKHKTPPRLIILSISTSIISLSFIINALISLRDSLQSHDPTGLALQLQISTVGSLFLLHSLLPLLPIPLPRSLPRLILSSAFAQEFLHFYLHRKDPSGLENRYFDLMLLPVSLCAVSALLRPDWAGGLARGVGLVMQGAWFVQMGFSFFTDWGMARGCALHQRSAGNFTVKCKGHMDEHRSMAIATLQFNCLLALIVIGALFVYSVVARVYGVTEDCFNGSSRNYTPLNAELGELSSQARFALDDGDDDGDDGDGEIVGDVERNGVKMKSVGGAPELGVNGFGDHE</sequence>
<keyword evidence="8" id="KW-1185">Reference proteome</keyword>
<evidence type="ECO:0000313" key="7">
    <source>
        <dbReference type="EMBL" id="KAK9119601.1"/>
    </source>
</evidence>
<feature type="transmembrane region" description="Helical" evidence="6">
    <location>
        <begin position="218"/>
        <end position="243"/>
    </location>
</feature>
<keyword evidence="5 6" id="KW-0472">Membrane</keyword>
<name>A0AAP0IQ09_9MAGN</name>
<gene>
    <name evidence="7" type="ORF">Scep_017694</name>
</gene>
<dbReference type="GO" id="GO:0016020">
    <property type="term" value="C:membrane"/>
    <property type="evidence" value="ECO:0007669"/>
    <property type="project" value="UniProtKB-SubCell"/>
</dbReference>
<comment type="subcellular location">
    <subcellularLocation>
        <location evidence="1">Membrane</location>
        <topology evidence="1">Multi-pass membrane protein</topology>
    </subcellularLocation>
</comment>
<evidence type="ECO:0000256" key="5">
    <source>
        <dbReference type="ARBA" id="ARBA00023136"/>
    </source>
</evidence>
<evidence type="ECO:0000256" key="2">
    <source>
        <dbReference type="ARBA" id="ARBA00006948"/>
    </source>
</evidence>
<dbReference type="PANTHER" id="PTHR46285:SF7">
    <property type="entry name" value="OS06G0238900 PROTEIN"/>
    <property type="match status" value="1"/>
</dbReference>